<dbReference type="Proteomes" id="UP000295058">
    <property type="component" value="Unassembled WGS sequence"/>
</dbReference>
<dbReference type="EMBL" id="SODO01000018">
    <property type="protein sequence ID" value="TDW55349.1"/>
    <property type="molecule type" value="Genomic_DNA"/>
</dbReference>
<dbReference type="GO" id="GO:0004113">
    <property type="term" value="F:2',3'-cyclic-nucleotide 3'-phosphodiesterase activity"/>
    <property type="evidence" value="ECO:0007669"/>
    <property type="project" value="InterPro"/>
</dbReference>
<dbReference type="OrthoDB" id="7061261at2"/>
<accession>A0A235C9F5</accession>
<dbReference type="NCBIfam" id="TIGR02258">
    <property type="entry name" value="2_5_ligase"/>
    <property type="match status" value="1"/>
</dbReference>
<dbReference type="AlphaFoldDB" id="A0A235C9F5"/>
<evidence type="ECO:0000313" key="3">
    <source>
        <dbReference type="EMBL" id="OYD21268.1"/>
    </source>
</evidence>
<dbReference type="PANTHER" id="PTHR35561">
    <property type="entry name" value="RNA 2',3'-CYCLIC PHOSPHODIESTERASE"/>
    <property type="match status" value="1"/>
</dbReference>
<sequence>MADGNNRLFLAFPAHQLAPQLAILQRRLALSGRRIPSAQLHLTLHFLGQCSPKQQSSLQAQIDRMSLPAFTLQLNRLGCFSKAGVVWLGPDTPPAALMALAGTIALKCRALGANKPHRAYRPHITLFRHCKTDVLPAIRPLLYRPDTLCLYRSELTDQGPVYHCLQRWPLKASSG</sequence>
<dbReference type="InterPro" id="IPR004175">
    <property type="entry name" value="RNA_CPDase"/>
</dbReference>
<feature type="active site" description="Proton donor" evidence="2">
    <location>
        <position position="41"/>
    </location>
</feature>
<feature type="short sequence motif" description="HXTX 2" evidence="2">
    <location>
        <begin position="123"/>
        <end position="126"/>
    </location>
</feature>
<gene>
    <name evidence="3" type="ORF">B6S09_16605</name>
    <name evidence="4" type="ORF">LY04_03331</name>
</gene>
<organism evidence="3 5">
    <name type="scientific">Oceanimonas baumannii</name>
    <dbReference type="NCBI Taxonomy" id="129578"/>
    <lineage>
        <taxon>Bacteria</taxon>
        <taxon>Pseudomonadati</taxon>
        <taxon>Pseudomonadota</taxon>
        <taxon>Gammaproteobacteria</taxon>
        <taxon>Aeromonadales</taxon>
        <taxon>Aeromonadaceae</taxon>
        <taxon>Oceanimonas</taxon>
    </lineage>
</organism>
<keyword evidence="1 2" id="KW-0378">Hydrolase</keyword>
<feature type="active site" description="Proton acceptor" evidence="2">
    <location>
        <position position="123"/>
    </location>
</feature>
<feature type="short sequence motif" description="HXTX 1" evidence="2">
    <location>
        <begin position="41"/>
        <end position="44"/>
    </location>
</feature>
<reference evidence="4 6" key="2">
    <citation type="submission" date="2019-03" db="EMBL/GenBank/DDBJ databases">
        <title>Genomic Encyclopedia of Archaeal and Bacterial Type Strains, Phase II (KMG-II): from individual species to whole genera.</title>
        <authorList>
            <person name="Goeker M."/>
        </authorList>
    </citation>
    <scope>NUCLEOTIDE SEQUENCE [LARGE SCALE GENOMIC DNA]</scope>
    <source>
        <strain evidence="4 6">DSM 15594</strain>
    </source>
</reference>
<dbReference type="GO" id="GO:0008664">
    <property type="term" value="F:RNA 2',3'-cyclic 3'-phosphodiesterase activity"/>
    <property type="evidence" value="ECO:0007669"/>
    <property type="project" value="UniProtKB-EC"/>
</dbReference>
<comment type="caution">
    <text evidence="3">The sequence shown here is derived from an EMBL/GenBank/DDBJ whole genome shotgun (WGS) entry which is preliminary data.</text>
</comment>
<comment type="catalytic activity">
    <reaction evidence="2">
        <text>a 3'-end 2',3'-cyclophospho-ribonucleotide-RNA + H2O = a 3'-end 2'-phospho-ribonucleotide-RNA + H(+)</text>
        <dbReference type="Rhea" id="RHEA:11828"/>
        <dbReference type="Rhea" id="RHEA-COMP:10464"/>
        <dbReference type="Rhea" id="RHEA-COMP:17353"/>
        <dbReference type="ChEBI" id="CHEBI:15377"/>
        <dbReference type="ChEBI" id="CHEBI:15378"/>
        <dbReference type="ChEBI" id="CHEBI:83064"/>
        <dbReference type="ChEBI" id="CHEBI:173113"/>
        <dbReference type="EC" id="3.1.4.58"/>
    </reaction>
</comment>
<name>A0A235C9F5_9GAMM</name>
<dbReference type="Proteomes" id="UP000243640">
    <property type="component" value="Unassembled WGS sequence"/>
</dbReference>
<dbReference type="EMBL" id="NQJF01000017">
    <property type="protein sequence ID" value="OYD21268.1"/>
    <property type="molecule type" value="Genomic_DNA"/>
</dbReference>
<comment type="function">
    <text evidence="2">Hydrolyzes RNA 2',3'-cyclic phosphodiester to an RNA 2'-phosphomonoester.</text>
</comment>
<dbReference type="Gene3D" id="3.90.1140.10">
    <property type="entry name" value="Cyclic phosphodiesterase"/>
    <property type="match status" value="1"/>
</dbReference>
<evidence type="ECO:0000256" key="1">
    <source>
        <dbReference type="ARBA" id="ARBA00022801"/>
    </source>
</evidence>
<protein>
    <recommendedName>
        <fullName evidence="2">RNA 2',3'-cyclic phosphodiesterase</fullName>
        <shortName evidence="2">RNA 2',3'-CPDase</shortName>
        <ecNumber evidence="2">3.1.4.58</ecNumber>
    </recommendedName>
</protein>
<dbReference type="PANTHER" id="PTHR35561:SF1">
    <property type="entry name" value="RNA 2',3'-CYCLIC PHOSPHODIESTERASE"/>
    <property type="match status" value="1"/>
</dbReference>
<evidence type="ECO:0000313" key="4">
    <source>
        <dbReference type="EMBL" id="TDW55349.1"/>
    </source>
</evidence>
<comment type="similarity">
    <text evidence="2">Belongs to the 2H phosphoesterase superfamily. ThpR family.</text>
</comment>
<dbReference type="RefSeq" id="WP_094279615.1">
    <property type="nucleotide sequence ID" value="NZ_JBLWZI010000019.1"/>
</dbReference>
<evidence type="ECO:0000313" key="5">
    <source>
        <dbReference type="Proteomes" id="UP000243640"/>
    </source>
</evidence>
<dbReference type="InterPro" id="IPR009097">
    <property type="entry name" value="Cyclic_Pdiesterase"/>
</dbReference>
<keyword evidence="4" id="KW-0436">Ligase</keyword>
<dbReference type="SUPFAM" id="SSF55144">
    <property type="entry name" value="LigT-like"/>
    <property type="match status" value="1"/>
</dbReference>
<evidence type="ECO:0000313" key="6">
    <source>
        <dbReference type="Proteomes" id="UP000295058"/>
    </source>
</evidence>
<dbReference type="EC" id="3.1.4.58" evidence="2"/>
<dbReference type="Pfam" id="PF13563">
    <property type="entry name" value="2_5_RNA_ligase2"/>
    <property type="match status" value="1"/>
</dbReference>
<keyword evidence="6" id="KW-1185">Reference proteome</keyword>
<proteinExistence type="inferred from homology"/>
<dbReference type="GO" id="GO:0016874">
    <property type="term" value="F:ligase activity"/>
    <property type="evidence" value="ECO:0007669"/>
    <property type="project" value="UniProtKB-KW"/>
</dbReference>
<reference evidence="3 5" key="1">
    <citation type="submission" date="2017-08" db="EMBL/GenBank/DDBJ databases">
        <title>Draft Genome Sequence of the Marine Bacterium Oceanimonas baumannii ATCC 700832.</title>
        <authorList>
            <person name="Mcclelland W.D."/>
            <person name="Brennan M.A."/>
            <person name="Trachtenberg A.M."/>
            <person name="Maclea K.S."/>
        </authorList>
    </citation>
    <scope>NUCLEOTIDE SEQUENCE [LARGE SCALE GENOMIC DNA]</scope>
    <source>
        <strain evidence="3 5">ATCC 700832</strain>
    </source>
</reference>
<dbReference type="HAMAP" id="MF_01940">
    <property type="entry name" value="RNA_CPDase"/>
    <property type="match status" value="1"/>
</dbReference>
<evidence type="ECO:0000256" key="2">
    <source>
        <dbReference type="HAMAP-Rule" id="MF_01940"/>
    </source>
</evidence>